<gene>
    <name evidence="5" type="ORF">GOM49_04090</name>
</gene>
<evidence type="ECO:0000256" key="2">
    <source>
        <dbReference type="ARBA" id="ARBA00023004"/>
    </source>
</evidence>
<dbReference type="SUPFAM" id="SSF54862">
    <property type="entry name" value="4Fe-4S ferredoxins"/>
    <property type="match status" value="1"/>
</dbReference>
<reference evidence="5 6" key="1">
    <citation type="submission" date="2019-12" db="EMBL/GenBank/DDBJ databases">
        <title>Genome sequenceing of Clostridium bovifaecis.</title>
        <authorList>
            <person name="Yao Y."/>
        </authorList>
    </citation>
    <scope>NUCLEOTIDE SEQUENCE [LARGE SCALE GENOMIC DNA]</scope>
    <source>
        <strain evidence="5 6">BXX</strain>
    </source>
</reference>
<evidence type="ECO:0000313" key="6">
    <source>
        <dbReference type="Proteomes" id="UP000422764"/>
    </source>
</evidence>
<dbReference type="PROSITE" id="PS51379">
    <property type="entry name" value="4FE4S_FER_2"/>
    <property type="match status" value="2"/>
</dbReference>
<evidence type="ECO:0000259" key="4">
    <source>
        <dbReference type="PROSITE" id="PS51379"/>
    </source>
</evidence>
<keyword evidence="3" id="KW-0411">Iron-sulfur</keyword>
<keyword evidence="6" id="KW-1185">Reference proteome</keyword>
<dbReference type="InterPro" id="IPR017896">
    <property type="entry name" value="4Fe4S_Fe-S-bd"/>
</dbReference>
<keyword evidence="1" id="KW-0479">Metal-binding</keyword>
<dbReference type="GO" id="GO:0051536">
    <property type="term" value="F:iron-sulfur cluster binding"/>
    <property type="evidence" value="ECO:0007669"/>
    <property type="project" value="UniProtKB-KW"/>
</dbReference>
<keyword evidence="2" id="KW-0408">Iron</keyword>
<feature type="domain" description="4Fe-4S ferredoxin-type" evidence="4">
    <location>
        <begin position="3"/>
        <end position="22"/>
    </location>
</feature>
<sequence length="77" mass="8699">MNRKIAINKDSCIGCSTCALTCSILFNEDYDINKAHIRVTKHDFQGKYDIEFLISCKRCFKCAEVCPTGSLKVEETS</sequence>
<dbReference type="Gene3D" id="3.30.70.20">
    <property type="match status" value="1"/>
</dbReference>
<evidence type="ECO:0000256" key="3">
    <source>
        <dbReference type="ARBA" id="ARBA00023014"/>
    </source>
</evidence>
<dbReference type="PROSITE" id="PS00198">
    <property type="entry name" value="4FE4S_FER_1"/>
    <property type="match status" value="1"/>
</dbReference>
<dbReference type="InterPro" id="IPR017900">
    <property type="entry name" value="4Fe4S_Fe_S_CS"/>
</dbReference>
<protein>
    <submittedName>
        <fullName evidence="5">4Fe-4S dicluster domain-containing protein</fullName>
    </submittedName>
</protein>
<dbReference type="Pfam" id="PF13183">
    <property type="entry name" value="Fer4_8"/>
    <property type="match status" value="1"/>
</dbReference>
<organism evidence="5 6">
    <name type="scientific">Clostridium bovifaecis</name>
    <dbReference type="NCBI Taxonomy" id="2184719"/>
    <lineage>
        <taxon>Bacteria</taxon>
        <taxon>Bacillati</taxon>
        <taxon>Bacillota</taxon>
        <taxon>Clostridia</taxon>
        <taxon>Eubacteriales</taxon>
        <taxon>Clostridiaceae</taxon>
        <taxon>Clostridium</taxon>
    </lineage>
</organism>
<proteinExistence type="predicted"/>
<dbReference type="Proteomes" id="UP000422764">
    <property type="component" value="Chromosome"/>
</dbReference>
<name>A0A6I6EPS5_9CLOT</name>
<feature type="domain" description="4Fe-4S ferredoxin-type" evidence="4">
    <location>
        <begin position="46"/>
        <end position="76"/>
    </location>
</feature>
<evidence type="ECO:0000313" key="5">
    <source>
        <dbReference type="EMBL" id="QGU94393.1"/>
    </source>
</evidence>
<evidence type="ECO:0000256" key="1">
    <source>
        <dbReference type="ARBA" id="ARBA00022723"/>
    </source>
</evidence>
<dbReference type="GO" id="GO:0046872">
    <property type="term" value="F:metal ion binding"/>
    <property type="evidence" value="ECO:0007669"/>
    <property type="project" value="UniProtKB-KW"/>
</dbReference>
<dbReference type="EMBL" id="CP046522">
    <property type="protein sequence ID" value="QGU94393.1"/>
    <property type="molecule type" value="Genomic_DNA"/>
</dbReference>
<accession>A0A6I6EPS5</accession>
<dbReference type="AlphaFoldDB" id="A0A6I6EPS5"/>